<evidence type="ECO:0000313" key="7">
    <source>
        <dbReference type="EMBL" id="TKC19456.1"/>
    </source>
</evidence>
<evidence type="ECO:0000256" key="2">
    <source>
        <dbReference type="ARBA" id="ARBA00022723"/>
    </source>
</evidence>
<evidence type="ECO:0000256" key="1">
    <source>
        <dbReference type="ARBA" id="ARBA00001946"/>
    </source>
</evidence>
<dbReference type="Proteomes" id="UP000307756">
    <property type="component" value="Unassembled WGS sequence"/>
</dbReference>
<sequence length="276" mass="30739">MNRSYLFVPATQPVRIKKALDSHADAVIIDLEDAVPVSEKENARNNVINALKELSKPTKSIYLRINDLLTAFWRDDVSLLKEYPFAGIVLAKTKSGEDVIEIEKYVPKEQHIIPLIENAEGVLSAKSIAGASNRIKRLAFGAIDYSLELGINLSTNQEELIYPRSVIAVASKAHGLQPPIDTVYTEFKNQAGLIHETNLGKQQGFYAKLCIHPNQTTVVNQIFTPTSEEIQWAKELVVAFEEAELEGSAAIQLNGKMVDYPVYKQALQVIERIPLK</sequence>
<proteinExistence type="predicted"/>
<dbReference type="InterPro" id="IPR040442">
    <property type="entry name" value="Pyrv_kinase-like_dom_sf"/>
</dbReference>
<dbReference type="EMBL" id="SWBM01000001">
    <property type="protein sequence ID" value="TKC19456.1"/>
    <property type="molecule type" value="Genomic_DNA"/>
</dbReference>
<dbReference type="GO" id="GO:0006107">
    <property type="term" value="P:oxaloacetate metabolic process"/>
    <property type="evidence" value="ECO:0007669"/>
    <property type="project" value="TreeGrafter"/>
</dbReference>
<keyword evidence="3 5" id="KW-0460">Magnesium</keyword>
<accession>A0A4U1DDE6</accession>
<dbReference type="Gene3D" id="3.20.20.60">
    <property type="entry name" value="Phosphoenolpyruvate-binding domains"/>
    <property type="match status" value="1"/>
</dbReference>
<feature type="binding site" evidence="4">
    <location>
        <position position="117"/>
    </location>
    <ligand>
        <name>substrate</name>
    </ligand>
</feature>
<reference evidence="7 8" key="1">
    <citation type="journal article" date="2011" name="J. Microbiol.">
        <title>Bacillus kyonggiensis sp. nov., isolated from soil of a lettuce field.</title>
        <authorList>
            <person name="Dong K."/>
            <person name="Lee S."/>
        </authorList>
    </citation>
    <scope>NUCLEOTIDE SEQUENCE [LARGE SCALE GENOMIC DNA]</scope>
    <source>
        <strain evidence="7 8">NB22</strain>
    </source>
</reference>
<feature type="binding site" evidence="4">
    <location>
        <position position="64"/>
    </location>
    <ligand>
        <name>substrate</name>
    </ligand>
</feature>
<protein>
    <submittedName>
        <fullName evidence="7">CoA ester lyase</fullName>
    </submittedName>
</protein>
<feature type="binding site" evidence="5">
    <location>
        <position position="144"/>
    </location>
    <ligand>
        <name>Mg(2+)</name>
        <dbReference type="ChEBI" id="CHEBI:18420"/>
    </ligand>
</feature>
<dbReference type="RefSeq" id="WP_136830364.1">
    <property type="nucleotide sequence ID" value="NZ_SWBM01000001.1"/>
</dbReference>
<evidence type="ECO:0000256" key="5">
    <source>
        <dbReference type="PIRSR" id="PIRSR015582-2"/>
    </source>
</evidence>
<dbReference type="SUPFAM" id="SSF51621">
    <property type="entry name" value="Phosphoenolpyruvate/pyruvate domain"/>
    <property type="match status" value="1"/>
</dbReference>
<dbReference type="InterPro" id="IPR005000">
    <property type="entry name" value="Aldolase/citrate-lyase_domain"/>
</dbReference>
<dbReference type="Pfam" id="PF03328">
    <property type="entry name" value="HpcH_HpaI"/>
    <property type="match status" value="1"/>
</dbReference>
<dbReference type="InterPro" id="IPR011206">
    <property type="entry name" value="Citrate_lyase_beta/mcl1/mcl2"/>
</dbReference>
<organism evidence="7 8">
    <name type="scientific">Robertmurraya kyonggiensis</name>
    <dbReference type="NCBI Taxonomy" id="1037680"/>
    <lineage>
        <taxon>Bacteria</taxon>
        <taxon>Bacillati</taxon>
        <taxon>Bacillota</taxon>
        <taxon>Bacilli</taxon>
        <taxon>Bacillales</taxon>
        <taxon>Bacillaceae</taxon>
        <taxon>Robertmurraya</taxon>
    </lineage>
</organism>
<gene>
    <name evidence="7" type="ORF">FA727_07920</name>
</gene>
<name>A0A4U1DDE6_9BACI</name>
<evidence type="ECO:0000259" key="6">
    <source>
        <dbReference type="Pfam" id="PF03328"/>
    </source>
</evidence>
<dbReference type="GO" id="GO:0016829">
    <property type="term" value="F:lyase activity"/>
    <property type="evidence" value="ECO:0007669"/>
    <property type="project" value="UniProtKB-KW"/>
</dbReference>
<evidence type="ECO:0000313" key="8">
    <source>
        <dbReference type="Proteomes" id="UP000307756"/>
    </source>
</evidence>
<dbReference type="PANTHER" id="PTHR32308">
    <property type="entry name" value="LYASE BETA SUBUNIT, PUTATIVE (AFU_ORTHOLOGUE AFUA_4G13030)-RELATED"/>
    <property type="match status" value="1"/>
</dbReference>
<feature type="binding site" evidence="5">
    <location>
        <position position="117"/>
    </location>
    <ligand>
        <name>Mg(2+)</name>
        <dbReference type="ChEBI" id="CHEBI:18420"/>
    </ligand>
</feature>
<comment type="cofactor">
    <cofactor evidence="1">
        <name>Mg(2+)</name>
        <dbReference type="ChEBI" id="CHEBI:18420"/>
    </cofactor>
</comment>
<dbReference type="InterPro" id="IPR015813">
    <property type="entry name" value="Pyrv/PenolPyrv_kinase-like_dom"/>
</dbReference>
<dbReference type="PIRSF" id="PIRSF015582">
    <property type="entry name" value="Cit_lyase_B"/>
    <property type="match status" value="1"/>
</dbReference>
<keyword evidence="8" id="KW-1185">Reference proteome</keyword>
<dbReference type="PANTHER" id="PTHR32308:SF0">
    <property type="entry name" value="HPCH_HPAI ALDOLASE_CITRATE LYASE DOMAIN-CONTAINING PROTEIN"/>
    <property type="match status" value="1"/>
</dbReference>
<feature type="domain" description="HpcH/HpaI aldolase/citrate lyase" evidence="6">
    <location>
        <begin position="3"/>
        <end position="213"/>
    </location>
</feature>
<evidence type="ECO:0000256" key="4">
    <source>
        <dbReference type="PIRSR" id="PIRSR015582-1"/>
    </source>
</evidence>
<keyword evidence="2 5" id="KW-0479">Metal-binding</keyword>
<comment type="caution">
    <text evidence="7">The sequence shown here is derived from an EMBL/GenBank/DDBJ whole genome shotgun (WGS) entry which is preliminary data.</text>
</comment>
<dbReference type="OrthoDB" id="9786940at2"/>
<keyword evidence="7" id="KW-0456">Lyase</keyword>
<dbReference type="GO" id="GO:0000287">
    <property type="term" value="F:magnesium ion binding"/>
    <property type="evidence" value="ECO:0007669"/>
    <property type="project" value="TreeGrafter"/>
</dbReference>
<dbReference type="AlphaFoldDB" id="A0A4U1DDE6"/>
<evidence type="ECO:0000256" key="3">
    <source>
        <dbReference type="ARBA" id="ARBA00022842"/>
    </source>
</evidence>